<dbReference type="CDD" id="cd16018">
    <property type="entry name" value="Enpp"/>
    <property type="match status" value="1"/>
</dbReference>
<keyword evidence="4" id="KW-1185">Reference proteome</keyword>
<dbReference type="Gene3D" id="3.30.1360.180">
    <property type="match status" value="1"/>
</dbReference>
<dbReference type="PANTHER" id="PTHR10151">
    <property type="entry name" value="ECTONUCLEOTIDE PYROPHOSPHATASE/PHOSPHODIESTERASE"/>
    <property type="match status" value="1"/>
</dbReference>
<reference evidence="3" key="1">
    <citation type="journal article" date="2023" name="BMC Genomics">
        <title>Chromosome-level genome assemblies of Cutaneotrichosporon spp. (Trichosporonales, Basidiomycota) reveal imbalanced evolution between nucleotide sequences and chromosome synteny.</title>
        <authorList>
            <person name="Kobayashi Y."/>
            <person name="Kayamori A."/>
            <person name="Aoki K."/>
            <person name="Shiwa Y."/>
            <person name="Matsutani M."/>
            <person name="Fujita N."/>
            <person name="Sugita T."/>
            <person name="Iwasaki W."/>
            <person name="Tanaka N."/>
            <person name="Takashima M."/>
        </authorList>
    </citation>
    <scope>NUCLEOTIDE SEQUENCE</scope>
    <source>
        <strain evidence="3">HIS016</strain>
    </source>
</reference>
<keyword evidence="2" id="KW-0472">Membrane</keyword>
<evidence type="ECO:0000313" key="3">
    <source>
        <dbReference type="EMBL" id="GMK58215.1"/>
    </source>
</evidence>
<keyword evidence="2" id="KW-0812">Transmembrane</keyword>
<feature type="transmembrane region" description="Helical" evidence="2">
    <location>
        <begin position="70"/>
        <end position="99"/>
    </location>
</feature>
<proteinExistence type="predicted"/>
<evidence type="ECO:0000256" key="2">
    <source>
        <dbReference type="SAM" id="Phobius"/>
    </source>
</evidence>
<dbReference type="Gene3D" id="3.40.720.10">
    <property type="entry name" value="Alkaline Phosphatase, subunit A"/>
    <property type="match status" value="1"/>
</dbReference>
<dbReference type="AlphaFoldDB" id="A0AAD3TWI7"/>
<dbReference type="Proteomes" id="UP001222932">
    <property type="component" value="Unassembled WGS sequence"/>
</dbReference>
<gene>
    <name evidence="3" type="ORF">CspeluHIS016_0502470</name>
</gene>
<evidence type="ECO:0000313" key="4">
    <source>
        <dbReference type="Proteomes" id="UP001222932"/>
    </source>
</evidence>
<evidence type="ECO:0008006" key="5">
    <source>
        <dbReference type="Google" id="ProtNLM"/>
    </source>
</evidence>
<feature type="region of interest" description="Disordered" evidence="1">
    <location>
        <begin position="1"/>
        <end position="48"/>
    </location>
</feature>
<dbReference type="SUPFAM" id="SSF53649">
    <property type="entry name" value="Alkaline phosphatase-like"/>
    <property type="match status" value="1"/>
</dbReference>
<dbReference type="GO" id="GO:0047429">
    <property type="term" value="F:nucleoside triphosphate diphosphatase activity"/>
    <property type="evidence" value="ECO:0007669"/>
    <property type="project" value="TreeGrafter"/>
</dbReference>
<organism evidence="3 4">
    <name type="scientific">Cutaneotrichosporon spelunceum</name>
    <dbReference type="NCBI Taxonomy" id="1672016"/>
    <lineage>
        <taxon>Eukaryota</taxon>
        <taxon>Fungi</taxon>
        <taxon>Dikarya</taxon>
        <taxon>Basidiomycota</taxon>
        <taxon>Agaricomycotina</taxon>
        <taxon>Tremellomycetes</taxon>
        <taxon>Trichosporonales</taxon>
        <taxon>Trichosporonaceae</taxon>
        <taxon>Cutaneotrichosporon</taxon>
    </lineage>
</organism>
<evidence type="ECO:0000256" key="1">
    <source>
        <dbReference type="SAM" id="MobiDB-lite"/>
    </source>
</evidence>
<sequence>MPTLEDDEPPPRRIRSIPLTSRHPYPDSGGLQTRTPSPEPWTPRDEEEEAGLLYRGAVPRRRQQRLRDRWIIILGFKLPLPLFIMLLLPPALVVLSFLFRFPTSLPHSDSMAVVSNGTHKFHATTILLSVDGLRPDYLERRELVPNILTMAREGLRARSMQPIFPTLTFPNHWAMLTGLYAESHGIVANDFWAPDVQGEFSSRNKSSWDSQWWWGEPIWSVAERGGRRSAQMMWPGPPKTAAGIAPSFFVEFKHTAPLDNLPELLSYFDKPIDEAPTLILSYLPDIDVAGHAGGPESPGVEDALVSVDRFVGALREALVQRNLSEIVDLVVVSDHGMVTTSEEHLIFLDDILGDGFEDLEYRDGWPSLGLRFRDQSPVDKYQAILKAASENGSFALYTHDTMPERWHFNHGVRVAPIYLVPKLGWVITDHDELDRNSHGGVMDIKGAHGYDNTHPAMQAVFLAEGPWAERVKAAAKMDNDMWETVQPPTLKPFRNLELFNLIMRLQHLEHIAPPNNGTDGFWDRLEN</sequence>
<protein>
    <recommendedName>
        <fullName evidence="5">Phosphodiest-domain-containing protein</fullName>
    </recommendedName>
</protein>
<dbReference type="InterPro" id="IPR002591">
    <property type="entry name" value="Phosphodiest/P_Trfase"/>
</dbReference>
<dbReference type="GO" id="GO:0017111">
    <property type="term" value="F:ribonucleoside triphosphate phosphatase activity"/>
    <property type="evidence" value="ECO:0007669"/>
    <property type="project" value="TreeGrafter"/>
</dbReference>
<dbReference type="Pfam" id="PF01663">
    <property type="entry name" value="Phosphodiest"/>
    <property type="match status" value="1"/>
</dbReference>
<reference evidence="3" key="2">
    <citation type="submission" date="2023-06" db="EMBL/GenBank/DDBJ databases">
        <authorList>
            <person name="Kobayashi Y."/>
            <person name="Kayamori A."/>
            <person name="Aoki K."/>
            <person name="Shiwa Y."/>
            <person name="Fujita N."/>
            <person name="Sugita T."/>
            <person name="Iwasaki W."/>
            <person name="Tanaka N."/>
            <person name="Takashima M."/>
        </authorList>
    </citation>
    <scope>NUCLEOTIDE SEQUENCE</scope>
    <source>
        <strain evidence="3">HIS016</strain>
    </source>
</reference>
<dbReference type="GO" id="GO:0009141">
    <property type="term" value="P:nucleoside triphosphate metabolic process"/>
    <property type="evidence" value="ECO:0007669"/>
    <property type="project" value="TreeGrafter"/>
</dbReference>
<dbReference type="PANTHER" id="PTHR10151:SF120">
    <property type="entry name" value="BIS(5'-ADENOSYL)-TRIPHOSPHATASE"/>
    <property type="match status" value="1"/>
</dbReference>
<accession>A0AAD3TWI7</accession>
<name>A0AAD3TWI7_9TREE</name>
<keyword evidence="2" id="KW-1133">Transmembrane helix</keyword>
<comment type="caution">
    <text evidence="3">The sequence shown here is derived from an EMBL/GenBank/DDBJ whole genome shotgun (WGS) entry which is preliminary data.</text>
</comment>
<dbReference type="InterPro" id="IPR017850">
    <property type="entry name" value="Alkaline_phosphatase_core_sf"/>
</dbReference>
<dbReference type="EMBL" id="BTCM01000005">
    <property type="protein sequence ID" value="GMK58215.1"/>
    <property type="molecule type" value="Genomic_DNA"/>
</dbReference>
<dbReference type="FunFam" id="3.30.1360.180:FF:000003">
    <property type="entry name" value="Type I phosphodiesterase/nucleotide pyrophosphatase family protein"/>
    <property type="match status" value="1"/>
</dbReference>